<protein>
    <submittedName>
        <fullName evidence="1">13646_t:CDS:1</fullName>
    </submittedName>
</protein>
<reference evidence="1" key="1">
    <citation type="submission" date="2021-06" db="EMBL/GenBank/DDBJ databases">
        <authorList>
            <person name="Kallberg Y."/>
            <person name="Tangrot J."/>
            <person name="Rosling A."/>
        </authorList>
    </citation>
    <scope>NUCLEOTIDE SEQUENCE</scope>
    <source>
        <strain evidence="1">MT106</strain>
    </source>
</reference>
<name>A0A9N9E3P6_9GLOM</name>
<keyword evidence="2" id="KW-1185">Reference proteome</keyword>
<dbReference type="Proteomes" id="UP000789831">
    <property type="component" value="Unassembled WGS sequence"/>
</dbReference>
<dbReference type="EMBL" id="CAJVPL010005644">
    <property type="protein sequence ID" value="CAG8659556.1"/>
    <property type="molecule type" value="Genomic_DNA"/>
</dbReference>
<sequence>LVNEQAECQKVIGVKNLHAQTTKRSCSNDISITKVNLSPIDLKLKTSEKTNKVLPETGINVLPSDTKINVIALQPQAKPLVSRPPISILPDDPKEKRNHVIKMVLEKMVSLSERRGTNCTDAEWDEYCWML</sequence>
<gene>
    <name evidence="1" type="ORF">AGERDE_LOCUS11746</name>
</gene>
<accession>A0A9N9E3P6</accession>
<evidence type="ECO:0000313" key="2">
    <source>
        <dbReference type="Proteomes" id="UP000789831"/>
    </source>
</evidence>
<feature type="non-terminal residue" evidence="1">
    <location>
        <position position="131"/>
    </location>
</feature>
<feature type="non-terminal residue" evidence="1">
    <location>
        <position position="1"/>
    </location>
</feature>
<organism evidence="1 2">
    <name type="scientific">Ambispora gerdemannii</name>
    <dbReference type="NCBI Taxonomy" id="144530"/>
    <lineage>
        <taxon>Eukaryota</taxon>
        <taxon>Fungi</taxon>
        <taxon>Fungi incertae sedis</taxon>
        <taxon>Mucoromycota</taxon>
        <taxon>Glomeromycotina</taxon>
        <taxon>Glomeromycetes</taxon>
        <taxon>Archaeosporales</taxon>
        <taxon>Ambisporaceae</taxon>
        <taxon>Ambispora</taxon>
    </lineage>
</organism>
<evidence type="ECO:0000313" key="1">
    <source>
        <dbReference type="EMBL" id="CAG8659556.1"/>
    </source>
</evidence>
<proteinExistence type="predicted"/>
<dbReference type="AlphaFoldDB" id="A0A9N9E3P6"/>
<comment type="caution">
    <text evidence="1">The sequence shown here is derived from an EMBL/GenBank/DDBJ whole genome shotgun (WGS) entry which is preliminary data.</text>
</comment>
<dbReference type="OrthoDB" id="2430975at2759"/>